<evidence type="ECO:0000313" key="4">
    <source>
        <dbReference type="Proteomes" id="UP000736335"/>
    </source>
</evidence>
<dbReference type="InterPro" id="IPR036890">
    <property type="entry name" value="HATPase_C_sf"/>
</dbReference>
<reference evidence="3" key="2">
    <citation type="submission" date="2020-11" db="EMBL/GenBank/DDBJ databases">
        <authorList>
            <consortium name="DOE Joint Genome Institute"/>
            <person name="Kuo A."/>
            <person name="Miyauchi S."/>
            <person name="Kiss E."/>
            <person name="Drula E."/>
            <person name="Kohler A."/>
            <person name="Sanchez-Garcia M."/>
            <person name="Andreopoulos B."/>
            <person name="Barry K.W."/>
            <person name="Bonito G."/>
            <person name="Buee M."/>
            <person name="Carver A."/>
            <person name="Chen C."/>
            <person name="Cichocki N."/>
            <person name="Clum A."/>
            <person name="Culley D."/>
            <person name="Crous P.W."/>
            <person name="Fauchery L."/>
            <person name="Girlanda M."/>
            <person name="Hayes R."/>
            <person name="Keri Z."/>
            <person name="Labutti K."/>
            <person name="Lipzen A."/>
            <person name="Lombard V."/>
            <person name="Magnuson J."/>
            <person name="Maillard F."/>
            <person name="Morin E."/>
            <person name="Murat C."/>
            <person name="Nolan M."/>
            <person name="Ohm R."/>
            <person name="Pangilinan J."/>
            <person name="Pereira M."/>
            <person name="Perotto S."/>
            <person name="Peter M."/>
            <person name="Riley R."/>
            <person name="Sitrit Y."/>
            <person name="Stielow B."/>
            <person name="Szollosi G."/>
            <person name="Zifcakova L."/>
            <person name="Stursova M."/>
            <person name="Spatafora J.W."/>
            <person name="Tedersoo L."/>
            <person name="Vaario L.-M."/>
            <person name="Yamada A."/>
            <person name="Yan M."/>
            <person name="Wang P."/>
            <person name="Xu J."/>
            <person name="Bruns T."/>
            <person name="Baldrian P."/>
            <person name="Vilgalys R."/>
            <person name="Henrissat B."/>
            <person name="Grigoriev I.V."/>
            <person name="Hibbett D."/>
            <person name="Nagy L.G."/>
            <person name="Martin F.M."/>
        </authorList>
    </citation>
    <scope>NUCLEOTIDE SEQUENCE</scope>
    <source>
        <strain evidence="3">UH-Tt-Lm1</strain>
    </source>
</reference>
<dbReference type="OrthoDB" id="10031156at2759"/>
<feature type="region of interest" description="Disordered" evidence="1">
    <location>
        <begin position="1446"/>
        <end position="1488"/>
    </location>
</feature>
<dbReference type="Gene3D" id="3.30.565.10">
    <property type="entry name" value="Histidine kinase-like ATPase, C-terminal domain"/>
    <property type="match status" value="1"/>
</dbReference>
<feature type="compositionally biased region" description="Polar residues" evidence="1">
    <location>
        <begin position="1580"/>
        <end position="1591"/>
    </location>
</feature>
<feature type="compositionally biased region" description="Pro residues" evidence="1">
    <location>
        <begin position="1512"/>
        <end position="1527"/>
    </location>
</feature>
<dbReference type="Pfam" id="PF12449">
    <property type="entry name" value="DUF3684"/>
    <property type="match status" value="1"/>
</dbReference>
<feature type="region of interest" description="Disordered" evidence="1">
    <location>
        <begin position="1512"/>
        <end position="1603"/>
    </location>
</feature>
<feature type="compositionally biased region" description="Polar residues" evidence="1">
    <location>
        <begin position="1541"/>
        <end position="1555"/>
    </location>
</feature>
<dbReference type="PANTHER" id="PTHR47839:SF1">
    <property type="entry name" value="DOMAIN PROTEIN, PUTATIVE (AFU_ORTHOLOGUE AFUA_6G04830)-RELATED"/>
    <property type="match status" value="1"/>
</dbReference>
<dbReference type="EMBL" id="WIUZ02000014">
    <property type="protein sequence ID" value="KAF9781222.1"/>
    <property type="molecule type" value="Genomic_DNA"/>
</dbReference>
<dbReference type="Proteomes" id="UP000736335">
    <property type="component" value="Unassembled WGS sequence"/>
</dbReference>
<dbReference type="InterPro" id="IPR022155">
    <property type="entry name" value="DUF3684"/>
</dbReference>
<accession>A0A9P6L3K2</accession>
<gene>
    <name evidence="3" type="ORF">BJ322DRAFT_1079826</name>
</gene>
<sequence length="1803" mass="201550">MATTTKDALWNSGHDESVEVNQRALIDKVLARYSGEFTVFRELLQNSDDASSKAVEIRFETKKYIDRKHSSESQAPPLPNERLPDLKTASVHRWTFKNNGMLFRDEDWNRLKKIAEGNPDEEKIGAFGVGFYSLFSVTEEPFVTSGGKWMGFYWKDKKDQLFARRGNLPNKTNDPWTTFEMDLREPTPIPAAFDFTRFLVSSITFMGYLREVSVYLDDKRLVHLTKDAGTPNPLTIPRHLKTTSTKGFMNVKGLKSTSLQITADVMKWVYSAGTEKPRPITLIEQIKPKAGFFSSLFGFGGSTPQRAPSPLPPQPAIDETEYLKIDQSSVVLTIFTAEVDVKLSQKISTELHRSTKKNPPRTLKYELIYTGKGDFDASKKEDDAQPKATGSIFQGLRADLDGSGSARVFIGHATAQTTGLGGHMAARFIPTVERESVDLVDRNVAVWNTELLFVGGFLARAAYELEMQDLNTCWKNLAVSKQPDEPLDSDVRKQFYDRASHNLQFFTFHPSTPSAVVSSEMRAAFFDCINKGAAFPIVSSAGIRSALDVRMPDPVFSAFLRHLPVFPEELLDRSKLMVAALRAKGEMLKDITFADVLKELRKRPLSAEEMVACLQWWISTSQQNPTGVDNIRRELLSAAILTIGSPDSGDEQNIPLHGIQTYLNSRNVVIPTDGPLPSHLLPICVSRKFDLIQLHRSLQWRELTVMEWVQHIVDPGVYSQKAEFNITESPAWADRVLQVLSRSWVTLSKVNQTNIIGLLEKLTCIPTSSGMMVPNEAYFSNADIFHDLPVVALPSGVQIRGNLERVLTDMGVRRHVELQLIFNRMIKTGDWTIPDLIKYLVAVKSTLQQIEIERLRLTPAFPEELTADQDQIEDGTPKKAPKFRASDLYEPLDVFKSLGLPIIDWRGKDGKHKWRSNSEEAKFLFELGLRRYPPTEIILGIAARDGPQGTLALDYFLDNYMQKYTDYTAETHASIAFVPAIHKGEKKLLKPLEVFSNPDWQPLGFPVLDPALRQDAANKLKIKEHPPTNQLVRLLEASPPVTHAQACEWFGILSRRISDFHASELVKLSAMRIVPTPNGSPESTGPRLLPPIQCYFEGESSGQFRSKLFVFVDFGTSANSFLKACGTKGEPSVEEIVQILLKNPRAFFELAEGRDNYLVELRNIAINVRSLNYTTIPRLKKAAILIGSRRVRKKRSEKATDLIDGDEEDWDQEYDLLAPNRVAIADDTIALQQFGQVVFCAPQEDILEGFYQFLGCKRLSDLVQEVHETTPEIIGHRTAQDVRSLILERLPLFLHEHTHATTRVPFTWLNNEKNFIVRTFGKVAVTRSLNFAGAKSSKVIETSAIARREGKGAIQLWLAGNTQVDMYEVATSLCRLLFETYKVNDALLFMTILSTDLRALRRRGYNVDRILKQQKAEREAAAQALVKEKADKIALVSPPPVPSKPEIFPAPAPLPAPAPAPSPVPAPTPTLKKIAAPTPTPAPTKVAALAPKPAPTKMAAVPIPAPAPPKIPVLPPTPAPMPIPALTPTPARKITPEQHSRGTNANQLTASSKTHSPAENDSKGRSKLNWVDSFGEKTYSKPQLPTSSGTGTPVPDKPITDLVTPLSNISSNIETAIRACKEEKSDILRSRQEMQIVKESLNDGYCDISGHLGDITFVGEMGKVKFFCCKDVQDPPGLMEDKKDSIARFIHILQPIRELYDLPPTSVHIFCDLAGGTIAFNRDSSIFLNLRYFEAWHCDQVGEGELTDAYTSWYFTLAHEVAHNLVQPHNSEHEFYFSSICQKFLPKLTELILKEEARAEQSL</sequence>
<reference evidence="3" key="1">
    <citation type="journal article" date="2020" name="Nat. Commun.">
        <title>Large-scale genome sequencing of mycorrhizal fungi provides insights into the early evolution of symbiotic traits.</title>
        <authorList>
            <person name="Miyauchi S."/>
            <person name="Kiss E."/>
            <person name="Kuo A."/>
            <person name="Drula E."/>
            <person name="Kohler A."/>
            <person name="Sanchez-Garcia M."/>
            <person name="Morin E."/>
            <person name="Andreopoulos B."/>
            <person name="Barry K.W."/>
            <person name="Bonito G."/>
            <person name="Buee M."/>
            <person name="Carver A."/>
            <person name="Chen C."/>
            <person name="Cichocki N."/>
            <person name="Clum A."/>
            <person name="Culley D."/>
            <person name="Crous P.W."/>
            <person name="Fauchery L."/>
            <person name="Girlanda M."/>
            <person name="Hayes R.D."/>
            <person name="Keri Z."/>
            <person name="LaButti K."/>
            <person name="Lipzen A."/>
            <person name="Lombard V."/>
            <person name="Magnuson J."/>
            <person name="Maillard F."/>
            <person name="Murat C."/>
            <person name="Nolan M."/>
            <person name="Ohm R.A."/>
            <person name="Pangilinan J."/>
            <person name="Pereira M.F."/>
            <person name="Perotto S."/>
            <person name="Peter M."/>
            <person name="Pfister S."/>
            <person name="Riley R."/>
            <person name="Sitrit Y."/>
            <person name="Stielow J.B."/>
            <person name="Szollosi G."/>
            <person name="Zifcakova L."/>
            <person name="Stursova M."/>
            <person name="Spatafora J.W."/>
            <person name="Tedersoo L."/>
            <person name="Vaario L.M."/>
            <person name="Yamada A."/>
            <person name="Yan M."/>
            <person name="Wang P."/>
            <person name="Xu J."/>
            <person name="Bruns T."/>
            <person name="Baldrian P."/>
            <person name="Vilgalys R."/>
            <person name="Dunand C."/>
            <person name="Henrissat B."/>
            <person name="Grigoriev I.V."/>
            <person name="Hibbett D."/>
            <person name="Nagy L.G."/>
            <person name="Martin F.M."/>
        </authorList>
    </citation>
    <scope>NUCLEOTIDE SEQUENCE</scope>
    <source>
        <strain evidence="3">UH-Tt-Lm1</strain>
    </source>
</reference>
<feature type="compositionally biased region" description="Low complexity" evidence="1">
    <location>
        <begin position="1469"/>
        <end position="1488"/>
    </location>
</feature>
<dbReference type="SUPFAM" id="SSF55874">
    <property type="entry name" value="ATPase domain of HSP90 chaperone/DNA topoisomerase II/histidine kinase"/>
    <property type="match status" value="1"/>
</dbReference>
<evidence type="ECO:0000259" key="2">
    <source>
        <dbReference type="Pfam" id="PF25794"/>
    </source>
</evidence>
<dbReference type="Pfam" id="PF25794">
    <property type="entry name" value="SACS"/>
    <property type="match status" value="1"/>
</dbReference>
<evidence type="ECO:0000313" key="3">
    <source>
        <dbReference type="EMBL" id="KAF9781222.1"/>
    </source>
</evidence>
<dbReference type="NCBIfam" id="NF047352">
    <property type="entry name" value="P_loop_sacsin"/>
    <property type="match status" value="1"/>
</dbReference>
<comment type="caution">
    <text evidence="3">The sequence shown here is derived from an EMBL/GenBank/DDBJ whole genome shotgun (WGS) entry which is preliminary data.</text>
</comment>
<dbReference type="InterPro" id="IPR020575">
    <property type="entry name" value="Hsp90_N"/>
</dbReference>
<proteinExistence type="predicted"/>
<feature type="domain" description="Sacsin/Nov" evidence="2">
    <location>
        <begin position="25"/>
        <end position="148"/>
    </location>
</feature>
<dbReference type="PANTHER" id="PTHR47839">
    <property type="entry name" value="DOMAIN PROTEIN, PUTATIVE (AFU_ORTHOLOGUE AFUA_6G04830)-RELATED"/>
    <property type="match status" value="1"/>
</dbReference>
<organism evidence="3 4">
    <name type="scientific">Thelephora terrestris</name>
    <dbReference type="NCBI Taxonomy" id="56493"/>
    <lineage>
        <taxon>Eukaryota</taxon>
        <taxon>Fungi</taxon>
        <taxon>Dikarya</taxon>
        <taxon>Basidiomycota</taxon>
        <taxon>Agaricomycotina</taxon>
        <taxon>Agaricomycetes</taxon>
        <taxon>Thelephorales</taxon>
        <taxon>Thelephoraceae</taxon>
        <taxon>Thelephora</taxon>
    </lineage>
</organism>
<feature type="compositionally biased region" description="Pro residues" evidence="1">
    <location>
        <begin position="1446"/>
        <end position="1468"/>
    </location>
</feature>
<dbReference type="PRINTS" id="PR00775">
    <property type="entry name" value="HEATSHOCK90"/>
</dbReference>
<dbReference type="InterPro" id="IPR058210">
    <property type="entry name" value="SACS/Nov_dom"/>
</dbReference>
<evidence type="ECO:0000256" key="1">
    <source>
        <dbReference type="SAM" id="MobiDB-lite"/>
    </source>
</evidence>
<protein>
    <recommendedName>
        <fullName evidence="2">Sacsin/Nov domain-containing protein</fullName>
    </recommendedName>
</protein>
<name>A0A9P6L3K2_9AGAM</name>
<keyword evidence="4" id="KW-1185">Reference proteome</keyword>